<keyword evidence="3" id="KW-0012">Acyltransferase</keyword>
<dbReference type="InterPro" id="IPR052734">
    <property type="entry name" value="Nod_factor_acetyltransferase"/>
</dbReference>
<evidence type="ECO:0000256" key="1">
    <source>
        <dbReference type="SAM" id="Phobius"/>
    </source>
</evidence>
<proteinExistence type="predicted"/>
<evidence type="ECO:0000313" key="3">
    <source>
        <dbReference type="EMBL" id="MBB2182071.1"/>
    </source>
</evidence>
<keyword evidence="1" id="KW-0812">Transmembrane</keyword>
<feature type="transmembrane region" description="Helical" evidence="1">
    <location>
        <begin position="162"/>
        <end position="182"/>
    </location>
</feature>
<dbReference type="AlphaFoldDB" id="A0A839K016"/>
<sequence length="338" mass="39610">MEQIAVKQPGEGTGTARDYLFDNLRAILIILVVWGHLLTSMMGESDVIKSIYYFIFFFHMPAMTFVSGYFSKNLEKVRSNAFVTILIPYVILNILNYSYKVLVIKESLSGFKLLRPYWGLWYLLALFLWKFFLKDLVKIRFLLPLSFIIALLSGFSSEFADYMALGRTICFFPFFLLGYYCTKEHVERIRKIPRVFSYIAIVVVGGLSTYIVYQDIFKVEVLYLRRPYPEDIKLKSMLFRCLVYVIAIIMILVLTNVMTARRTFLTKVGASTMTVYILHLFTIPLLEKYEILKDKPYWYLLYSVLMTALITFLYTRPIVKRIYDGFIDFLTGIIVKEN</sequence>
<feature type="transmembrane region" description="Helical" evidence="1">
    <location>
        <begin position="139"/>
        <end position="156"/>
    </location>
</feature>
<name>A0A839K016_9FIRM</name>
<feature type="transmembrane region" description="Helical" evidence="1">
    <location>
        <begin position="297"/>
        <end position="315"/>
    </location>
</feature>
<accession>A0A839K016</accession>
<feature type="transmembrane region" description="Helical" evidence="1">
    <location>
        <begin position="51"/>
        <end position="70"/>
    </location>
</feature>
<feature type="transmembrane region" description="Helical" evidence="1">
    <location>
        <begin position="115"/>
        <end position="132"/>
    </location>
</feature>
<feature type="transmembrane region" description="Helical" evidence="1">
    <location>
        <begin position="194"/>
        <end position="213"/>
    </location>
</feature>
<feature type="transmembrane region" description="Helical" evidence="1">
    <location>
        <begin position="237"/>
        <end position="257"/>
    </location>
</feature>
<dbReference type="Pfam" id="PF01757">
    <property type="entry name" value="Acyl_transf_3"/>
    <property type="match status" value="1"/>
</dbReference>
<feature type="domain" description="Acyltransferase 3" evidence="2">
    <location>
        <begin position="21"/>
        <end position="314"/>
    </location>
</feature>
<organism evidence="3 4">
    <name type="scientific">Variimorphobacter saccharofermentans</name>
    <dbReference type="NCBI Taxonomy" id="2755051"/>
    <lineage>
        <taxon>Bacteria</taxon>
        <taxon>Bacillati</taxon>
        <taxon>Bacillota</taxon>
        <taxon>Clostridia</taxon>
        <taxon>Lachnospirales</taxon>
        <taxon>Lachnospiraceae</taxon>
        <taxon>Variimorphobacter</taxon>
    </lineage>
</organism>
<keyword evidence="1" id="KW-0472">Membrane</keyword>
<dbReference type="PANTHER" id="PTHR37312">
    <property type="entry name" value="MEMBRANE-BOUND ACYLTRANSFERASE YKRP-RELATED"/>
    <property type="match status" value="1"/>
</dbReference>
<dbReference type="EMBL" id="JACEGA010000001">
    <property type="protein sequence ID" value="MBB2182071.1"/>
    <property type="molecule type" value="Genomic_DNA"/>
</dbReference>
<evidence type="ECO:0000313" key="4">
    <source>
        <dbReference type="Proteomes" id="UP000574276"/>
    </source>
</evidence>
<dbReference type="InterPro" id="IPR002656">
    <property type="entry name" value="Acyl_transf_3_dom"/>
</dbReference>
<feature type="transmembrane region" description="Helical" evidence="1">
    <location>
        <begin position="77"/>
        <end position="95"/>
    </location>
</feature>
<protein>
    <submittedName>
        <fullName evidence="3">Acyltransferase family protein</fullName>
    </submittedName>
</protein>
<gene>
    <name evidence="3" type="ORF">H0486_04185</name>
</gene>
<reference evidence="3 4" key="1">
    <citation type="submission" date="2020-07" db="EMBL/GenBank/DDBJ databases">
        <title>Characterization and genome sequencing of isolate MD1, a novel member within the family Lachnospiraceae.</title>
        <authorList>
            <person name="Rettenmaier R."/>
            <person name="Di Bello L."/>
            <person name="Zinser C."/>
            <person name="Scheitz K."/>
            <person name="Liebl W."/>
            <person name="Zverlov V."/>
        </authorList>
    </citation>
    <scope>NUCLEOTIDE SEQUENCE [LARGE SCALE GENOMIC DNA]</scope>
    <source>
        <strain evidence="3 4">MD1</strain>
    </source>
</reference>
<feature type="transmembrane region" description="Helical" evidence="1">
    <location>
        <begin position="264"/>
        <end position="285"/>
    </location>
</feature>
<dbReference type="GO" id="GO:0016747">
    <property type="term" value="F:acyltransferase activity, transferring groups other than amino-acyl groups"/>
    <property type="evidence" value="ECO:0007669"/>
    <property type="project" value="InterPro"/>
</dbReference>
<feature type="transmembrane region" description="Helical" evidence="1">
    <location>
        <begin position="20"/>
        <end position="39"/>
    </location>
</feature>
<dbReference type="PANTHER" id="PTHR37312:SF1">
    <property type="entry name" value="MEMBRANE-BOUND ACYLTRANSFERASE YKRP-RELATED"/>
    <property type="match status" value="1"/>
</dbReference>
<dbReference type="Proteomes" id="UP000574276">
    <property type="component" value="Unassembled WGS sequence"/>
</dbReference>
<keyword evidence="1" id="KW-1133">Transmembrane helix</keyword>
<evidence type="ECO:0000259" key="2">
    <source>
        <dbReference type="Pfam" id="PF01757"/>
    </source>
</evidence>
<comment type="caution">
    <text evidence="3">The sequence shown here is derived from an EMBL/GenBank/DDBJ whole genome shotgun (WGS) entry which is preliminary data.</text>
</comment>
<keyword evidence="3" id="KW-0808">Transferase</keyword>
<keyword evidence="4" id="KW-1185">Reference proteome</keyword>
<dbReference type="RefSeq" id="WP_228351804.1">
    <property type="nucleotide sequence ID" value="NZ_JACEGA010000001.1"/>
</dbReference>